<evidence type="ECO:0000256" key="1">
    <source>
        <dbReference type="SAM" id="SignalP"/>
    </source>
</evidence>
<organism evidence="3 4">
    <name type="scientific">Arctia plantaginis</name>
    <name type="common">Wood tiger moth</name>
    <name type="synonym">Phalaena plantaginis</name>
    <dbReference type="NCBI Taxonomy" id="874455"/>
    <lineage>
        <taxon>Eukaryota</taxon>
        <taxon>Metazoa</taxon>
        <taxon>Ecdysozoa</taxon>
        <taxon>Arthropoda</taxon>
        <taxon>Hexapoda</taxon>
        <taxon>Insecta</taxon>
        <taxon>Pterygota</taxon>
        <taxon>Neoptera</taxon>
        <taxon>Endopterygota</taxon>
        <taxon>Lepidoptera</taxon>
        <taxon>Glossata</taxon>
        <taxon>Ditrysia</taxon>
        <taxon>Noctuoidea</taxon>
        <taxon>Erebidae</taxon>
        <taxon>Arctiinae</taxon>
        <taxon>Arctia</taxon>
    </lineage>
</organism>
<dbReference type="GO" id="GO:0002218">
    <property type="term" value="P:activation of innate immune response"/>
    <property type="evidence" value="ECO:0007669"/>
    <property type="project" value="InterPro"/>
</dbReference>
<name>A0A8S0ZAK8_ARCPL</name>
<evidence type="ECO:0000313" key="4">
    <source>
        <dbReference type="Proteomes" id="UP000494256"/>
    </source>
</evidence>
<dbReference type="InterPro" id="IPR055432">
    <property type="entry name" value="STING_LBD"/>
</dbReference>
<protein>
    <recommendedName>
        <fullName evidence="2">STING ligand-binding domain-containing protein</fullName>
    </recommendedName>
</protein>
<dbReference type="InterPro" id="IPR038623">
    <property type="entry name" value="STING_C_sf"/>
</dbReference>
<dbReference type="Proteomes" id="UP000494256">
    <property type="component" value="Unassembled WGS sequence"/>
</dbReference>
<proteinExistence type="predicted"/>
<accession>A0A8S0ZAK8</accession>
<dbReference type="Pfam" id="PF15009">
    <property type="entry name" value="STING_LBD"/>
    <property type="match status" value="1"/>
</dbReference>
<evidence type="ECO:0000313" key="3">
    <source>
        <dbReference type="EMBL" id="CAB3230255.1"/>
    </source>
</evidence>
<dbReference type="GO" id="GO:0000045">
    <property type="term" value="P:autophagosome assembly"/>
    <property type="evidence" value="ECO:0007669"/>
    <property type="project" value="TreeGrafter"/>
</dbReference>
<dbReference type="GO" id="GO:0035438">
    <property type="term" value="F:cyclic-di-GMP binding"/>
    <property type="evidence" value="ECO:0007669"/>
    <property type="project" value="TreeGrafter"/>
</dbReference>
<dbReference type="OrthoDB" id="2286242at2759"/>
<comment type="caution">
    <text evidence="3">The sequence shown here is derived from an EMBL/GenBank/DDBJ whole genome shotgun (WGS) entry which is preliminary data.</text>
</comment>
<dbReference type="GO" id="GO:0061507">
    <property type="term" value="F:2',3'-cyclic GMP-AMP binding"/>
    <property type="evidence" value="ECO:0007669"/>
    <property type="project" value="TreeGrafter"/>
</dbReference>
<dbReference type="GO" id="GO:0005776">
    <property type="term" value="C:autophagosome"/>
    <property type="evidence" value="ECO:0007669"/>
    <property type="project" value="TreeGrafter"/>
</dbReference>
<feature type="signal peptide" evidence="1">
    <location>
        <begin position="1"/>
        <end position="20"/>
    </location>
</feature>
<sequence length="435" mass="49761">MVQSHIYILQVLFAIGITLGSQCLDFESKHTWVASIARYVVYILTVQGSKATSVLVYEILHGKRDWNTHLFSKVNRNRFIIYFVAAAIVYLNNNKLYAEDLPLVLIAYLIVKYPEMDTDQEWLLISVKIESKVYDHILSDSDQMAGKSEIVPVIDIFAKTTVFKALEGDQKMLASQVDTRQVKEHVLWDRKNEARSQREKSACRRSNQQVCRAEGLAPCQKHQGTSAVSLGAGLACSYIEGYLVYVIPTDGRDIKGLQDNIRTFEDTHNVVFPVKRLFVIVTKSMHCPTDLKEFNDKSDREDVNRLEACLSFEKVVRDVAGVKNRHYKNSAYKIIRPNNKPVYIAAECATSLHTLYKVMKNRHLCDEMVGVNVGDIVSDFVCTLRSALDSIPELKNKCEVVYFDDTDETLNLSDVLLDRVKTLEPNFEEYIRRRR</sequence>
<dbReference type="PANTHER" id="PTHR34339">
    <property type="entry name" value="STIMULATOR OF INTERFERON GENES PROTEIN"/>
    <property type="match status" value="1"/>
</dbReference>
<dbReference type="GO" id="GO:0061709">
    <property type="term" value="P:reticulophagy"/>
    <property type="evidence" value="ECO:0007669"/>
    <property type="project" value="TreeGrafter"/>
</dbReference>
<keyword evidence="1" id="KW-0732">Signal</keyword>
<dbReference type="GO" id="GO:0045087">
    <property type="term" value="P:innate immune response"/>
    <property type="evidence" value="ECO:0007669"/>
    <property type="project" value="TreeGrafter"/>
</dbReference>
<dbReference type="PANTHER" id="PTHR34339:SF1">
    <property type="entry name" value="STIMULATOR OF INTERFERON GENES PROTEIN"/>
    <property type="match status" value="1"/>
</dbReference>
<dbReference type="GO" id="GO:0016239">
    <property type="term" value="P:positive regulation of macroautophagy"/>
    <property type="evidence" value="ECO:0007669"/>
    <property type="project" value="TreeGrafter"/>
</dbReference>
<feature type="chain" id="PRO_5035824212" description="STING ligand-binding domain-containing protein" evidence="1">
    <location>
        <begin position="21"/>
        <end position="435"/>
    </location>
</feature>
<reference evidence="3 4" key="1">
    <citation type="submission" date="2020-04" db="EMBL/GenBank/DDBJ databases">
        <authorList>
            <person name="Wallbank WR R."/>
            <person name="Pardo Diaz C."/>
            <person name="Kozak K."/>
            <person name="Martin S."/>
            <person name="Jiggins C."/>
            <person name="Moest M."/>
            <person name="Warren A I."/>
            <person name="Byers J.R.P. K."/>
            <person name="Montejo-Kovacevich G."/>
            <person name="Yen C E."/>
        </authorList>
    </citation>
    <scope>NUCLEOTIDE SEQUENCE [LARGE SCALE GENOMIC DNA]</scope>
</reference>
<dbReference type="AlphaFoldDB" id="A0A8S0ZAK8"/>
<dbReference type="EMBL" id="CADEBD010000287">
    <property type="protein sequence ID" value="CAB3230255.1"/>
    <property type="molecule type" value="Genomic_DNA"/>
</dbReference>
<evidence type="ECO:0000259" key="2">
    <source>
        <dbReference type="Pfam" id="PF15009"/>
    </source>
</evidence>
<dbReference type="Gene3D" id="3.40.50.12100">
    <property type="entry name" value="Stimulator of interferon genes protein"/>
    <property type="match status" value="1"/>
</dbReference>
<feature type="domain" description="STING ligand-binding" evidence="2">
    <location>
        <begin position="231"/>
        <end position="421"/>
    </location>
</feature>
<dbReference type="GO" id="GO:0032481">
    <property type="term" value="P:positive regulation of type I interferon production"/>
    <property type="evidence" value="ECO:0007669"/>
    <property type="project" value="InterPro"/>
</dbReference>
<dbReference type="InterPro" id="IPR029158">
    <property type="entry name" value="STING"/>
</dbReference>
<gene>
    <name evidence="3" type="ORF">APLA_LOCUS4492</name>
</gene>
<dbReference type="GO" id="GO:0005789">
    <property type="term" value="C:endoplasmic reticulum membrane"/>
    <property type="evidence" value="ECO:0007669"/>
    <property type="project" value="TreeGrafter"/>
</dbReference>